<accession>A0A7D4QGU0</accession>
<dbReference type="AlphaFoldDB" id="A0A7D4QGU0"/>
<dbReference type="KEGG" id="aqg:HRU87_05640"/>
<dbReference type="SUPFAM" id="SSF75169">
    <property type="entry name" value="DsrEFH-like"/>
    <property type="match status" value="1"/>
</dbReference>
<evidence type="ECO:0000313" key="2">
    <source>
        <dbReference type="Proteomes" id="UP000501003"/>
    </source>
</evidence>
<organism evidence="1 2">
    <name type="scientific">Aquiluna borgnonia</name>
    <dbReference type="NCBI Taxonomy" id="2499157"/>
    <lineage>
        <taxon>Bacteria</taxon>
        <taxon>Bacillati</taxon>
        <taxon>Actinomycetota</taxon>
        <taxon>Actinomycetes</taxon>
        <taxon>Micrococcales</taxon>
        <taxon>Microbacteriaceae</taxon>
        <taxon>Luna cluster</taxon>
        <taxon>Luna-1 subcluster</taxon>
        <taxon>Aquiluna</taxon>
    </lineage>
</organism>
<proteinExistence type="predicted"/>
<name>A0A7D4QGU0_9MICO</name>
<dbReference type="EMBL" id="CP054056">
    <property type="protein sequence ID" value="QKJ25648.1"/>
    <property type="molecule type" value="Genomic_DNA"/>
</dbReference>
<reference evidence="1 2" key="1">
    <citation type="submission" date="2020-05" db="EMBL/GenBank/DDBJ databases">
        <title>Aquirufa sp. strain 15G-AUS-rot a new Aquirufa species.</title>
        <authorList>
            <person name="Pitt A."/>
            <person name="Hahn M.W."/>
        </authorList>
    </citation>
    <scope>NUCLEOTIDE SEQUENCE [LARGE SCALE GENOMIC DNA]</scope>
    <source>
        <strain evidence="1 2">15G-AUS-rot</strain>
    </source>
</reference>
<dbReference type="Proteomes" id="UP000501003">
    <property type="component" value="Chromosome"/>
</dbReference>
<gene>
    <name evidence="1" type="ORF">HRU87_05640</name>
</gene>
<evidence type="ECO:0000313" key="1">
    <source>
        <dbReference type="EMBL" id="QKJ25648.1"/>
    </source>
</evidence>
<keyword evidence="2" id="KW-1185">Reference proteome</keyword>
<dbReference type="InterPro" id="IPR027396">
    <property type="entry name" value="DsrEFH-like"/>
</dbReference>
<protein>
    <submittedName>
        <fullName evidence="1">Sulfur reduction protein DsrE</fullName>
    </submittedName>
</protein>
<sequence length="117" mass="12359">MSNKVAVFIYEPITGDLSRAYRGLKTALEFVKAGDEVAVVFDGSGVETLAAVSDPSSKLNPILQAIKSSVEGACSFCSTSHSVKDAIVDAGYPLLTDFEGEASVRKFVSAGYTILNF</sequence>
<dbReference type="RefSeq" id="WP_173493945.1">
    <property type="nucleotide sequence ID" value="NZ_CP054056.1"/>
</dbReference>